<dbReference type="SUPFAM" id="SSF51735">
    <property type="entry name" value="NAD(P)-binding Rossmann-fold domains"/>
    <property type="match status" value="1"/>
</dbReference>
<sequence length="217" mass="23802">MKIAIIGATGFVGSEVLKEALNRGHQVTAVARNIKKISANSALLRTSAIDVKQTEKLVEVLKGNDVVISAFNPGWNNPNIYRNYLEGAKAIQQAVKESGVKRLIVVGGAGSLYLNERTRVIDDPNFPEAIKPGAKAACEYLELLKGEDQLNWTFFSPAIEMAPGKPQERRNKYRKGFDKPVFDTEGKSDLSVQDTAVVLVDEAEKAAHINQRFTAAY</sequence>
<dbReference type="GO" id="GO:0016646">
    <property type="term" value="F:oxidoreductase activity, acting on the CH-NH group of donors, NAD or NADP as acceptor"/>
    <property type="evidence" value="ECO:0007669"/>
    <property type="project" value="TreeGrafter"/>
</dbReference>
<dbReference type="Proteomes" id="UP000186230">
    <property type="component" value="Chromosome"/>
</dbReference>
<proteinExistence type="predicted"/>
<dbReference type="OrthoDB" id="9785372at2"/>
<dbReference type="STRING" id="1229726.GRFL_0386"/>
<dbReference type="Pfam" id="PF13460">
    <property type="entry name" value="NAD_binding_10"/>
    <property type="match status" value="1"/>
</dbReference>
<dbReference type="KEGG" id="gfl:GRFL_0386"/>
<dbReference type="Gene3D" id="3.40.50.720">
    <property type="entry name" value="NAD(P)-binding Rossmann-like Domain"/>
    <property type="match status" value="1"/>
</dbReference>
<reference evidence="1 2" key="1">
    <citation type="submission" date="2016-07" db="EMBL/GenBank/DDBJ databases">
        <title>Multi-omics approach to identify versatile polysaccharide utilization systems of a marine flavobacterium Gramella flava.</title>
        <authorList>
            <person name="Tang K."/>
        </authorList>
    </citation>
    <scope>NUCLEOTIDE SEQUENCE [LARGE SCALE GENOMIC DNA]</scope>
    <source>
        <strain evidence="1 2">JLT2011</strain>
    </source>
</reference>
<accession>A0A1L7I0J1</accession>
<keyword evidence="2" id="KW-1185">Reference proteome</keyword>
<dbReference type="InterPro" id="IPR036291">
    <property type="entry name" value="NAD(P)-bd_dom_sf"/>
</dbReference>
<dbReference type="CDD" id="cd05244">
    <property type="entry name" value="BVR-B_like_SDR_a"/>
    <property type="match status" value="1"/>
</dbReference>
<dbReference type="RefSeq" id="WP_083642947.1">
    <property type="nucleotide sequence ID" value="NZ_AMRU01000013.1"/>
</dbReference>
<evidence type="ECO:0000313" key="1">
    <source>
        <dbReference type="EMBL" id="APU67110.1"/>
    </source>
</evidence>
<name>A0A1L7I0J1_9FLAO</name>
<dbReference type="InterPro" id="IPR051606">
    <property type="entry name" value="Polyketide_Oxido-like"/>
</dbReference>
<evidence type="ECO:0000313" key="2">
    <source>
        <dbReference type="Proteomes" id="UP000186230"/>
    </source>
</evidence>
<dbReference type="PANTHER" id="PTHR43355:SF2">
    <property type="entry name" value="FLAVIN REDUCTASE (NADPH)"/>
    <property type="match status" value="1"/>
</dbReference>
<dbReference type="PANTHER" id="PTHR43355">
    <property type="entry name" value="FLAVIN REDUCTASE (NADPH)"/>
    <property type="match status" value="1"/>
</dbReference>
<dbReference type="EMBL" id="CP016359">
    <property type="protein sequence ID" value="APU67110.1"/>
    <property type="molecule type" value="Genomic_DNA"/>
</dbReference>
<dbReference type="AlphaFoldDB" id="A0A1L7I0J1"/>
<organism evidence="1 2">
    <name type="scientific">Christiangramia flava JLT2011</name>
    <dbReference type="NCBI Taxonomy" id="1229726"/>
    <lineage>
        <taxon>Bacteria</taxon>
        <taxon>Pseudomonadati</taxon>
        <taxon>Bacteroidota</taxon>
        <taxon>Flavobacteriia</taxon>
        <taxon>Flavobacteriales</taxon>
        <taxon>Flavobacteriaceae</taxon>
        <taxon>Christiangramia</taxon>
    </lineage>
</organism>
<dbReference type="InterPro" id="IPR016040">
    <property type="entry name" value="NAD(P)-bd_dom"/>
</dbReference>
<protein>
    <submittedName>
        <fullName evidence="1">Rrf2-linked NADH-flavin reductase</fullName>
    </submittedName>
</protein>
<gene>
    <name evidence="1" type="ORF">GRFL_0386</name>
</gene>